<feature type="compositionally biased region" description="Basic residues" evidence="1">
    <location>
        <begin position="1"/>
        <end position="26"/>
    </location>
</feature>
<name>A0A0K2AWE9_STRA7</name>
<dbReference type="Proteomes" id="UP000061018">
    <property type="component" value="Chromosome"/>
</dbReference>
<organism evidence="2 3">
    <name type="scientific">Streptomyces ambofaciens (strain ATCC 23877 / 3486 / DSM 40053 / JCM 4204 / NBRC 12836 / NRRL B-2516)</name>
    <dbReference type="NCBI Taxonomy" id="278992"/>
    <lineage>
        <taxon>Bacteria</taxon>
        <taxon>Bacillati</taxon>
        <taxon>Actinomycetota</taxon>
        <taxon>Actinomycetes</taxon>
        <taxon>Kitasatosporales</taxon>
        <taxon>Streptomycetaceae</taxon>
        <taxon>Streptomyces</taxon>
    </lineage>
</organism>
<gene>
    <name evidence="2" type="ORF">SAM23877_4092</name>
</gene>
<evidence type="ECO:0000256" key="1">
    <source>
        <dbReference type="SAM" id="MobiDB-lite"/>
    </source>
</evidence>
<dbReference type="KEGG" id="samb:SAM23877_4092"/>
<evidence type="ECO:0000313" key="2">
    <source>
        <dbReference type="EMBL" id="AKZ57137.1"/>
    </source>
</evidence>
<reference evidence="3" key="1">
    <citation type="journal article" date="2015" name="J. Biotechnol.">
        <title>Complete genome sequence of Streptomyces ambofaciens ATCC 23877, the spiramycin producer.</title>
        <authorList>
            <person name="Thibessard A."/>
            <person name="Haas D."/>
            <person name="Gerbaud C."/>
            <person name="Aigle B."/>
            <person name="Lautru S."/>
            <person name="Pernodet J.L."/>
            <person name="Leblond P."/>
        </authorList>
    </citation>
    <scope>NUCLEOTIDE SEQUENCE [LARGE SCALE GENOMIC DNA]</scope>
    <source>
        <strain evidence="3">ATCC 23877 / 3486 / DSM 40053 / JCM 4204 / NBRC 12836 / NRRL B-2516</strain>
    </source>
</reference>
<dbReference type="EMBL" id="CP012382">
    <property type="protein sequence ID" value="AKZ57137.1"/>
    <property type="molecule type" value="Genomic_DNA"/>
</dbReference>
<sequence length="125" mass="13248">MCRRGRGSPHSWRRGAPRIARRRAPRRAGCAAERRPRVLSLSTGSEDLVPPVYQGSVVPILPDSPNSVICHKDAALVSWGTRQGSNWAPIFGVRGGCRCRAVGWPGVQNAGESTGRGGCEGGCAS</sequence>
<proteinExistence type="predicted"/>
<dbReference type="AlphaFoldDB" id="A0A0K2AWE9"/>
<accession>A0A0K2AWE9</accession>
<feature type="region of interest" description="Disordered" evidence="1">
    <location>
        <begin position="1"/>
        <end position="31"/>
    </location>
</feature>
<protein>
    <submittedName>
        <fullName evidence="2">Uncharacterized protein</fullName>
    </submittedName>
</protein>
<evidence type="ECO:0000313" key="3">
    <source>
        <dbReference type="Proteomes" id="UP000061018"/>
    </source>
</evidence>